<dbReference type="EMBL" id="QGTS01000001">
    <property type="protein sequence ID" value="PWW12502.1"/>
    <property type="molecule type" value="Genomic_DNA"/>
</dbReference>
<organism evidence="1 2">
    <name type="scientific">Mangrovibacter plantisponsor</name>
    <dbReference type="NCBI Taxonomy" id="451513"/>
    <lineage>
        <taxon>Bacteria</taxon>
        <taxon>Pseudomonadati</taxon>
        <taxon>Pseudomonadota</taxon>
        <taxon>Gammaproteobacteria</taxon>
        <taxon>Enterobacterales</taxon>
        <taxon>Enterobacteriaceae</taxon>
        <taxon>Mangrovibacter</taxon>
    </lineage>
</organism>
<comment type="caution">
    <text evidence="1">The sequence shown here is derived from an EMBL/GenBank/DDBJ whole genome shotgun (WGS) entry which is preliminary data.</text>
</comment>
<dbReference type="Proteomes" id="UP000246744">
    <property type="component" value="Unassembled WGS sequence"/>
</dbReference>
<dbReference type="AlphaFoldDB" id="A0A317Q6N5"/>
<gene>
    <name evidence="1" type="ORF">DES37_10165</name>
</gene>
<evidence type="ECO:0000313" key="1">
    <source>
        <dbReference type="EMBL" id="PWW12502.1"/>
    </source>
</evidence>
<evidence type="ECO:0008006" key="3">
    <source>
        <dbReference type="Google" id="ProtNLM"/>
    </source>
</evidence>
<protein>
    <recommendedName>
        <fullName evidence="3">Arylsulfatase</fullName>
    </recommendedName>
</protein>
<dbReference type="OrthoDB" id="978447at2"/>
<proteinExistence type="predicted"/>
<accession>A0A317Q6N5</accession>
<keyword evidence="2" id="KW-1185">Reference proteome</keyword>
<reference evidence="1 2" key="1">
    <citation type="submission" date="2018-05" db="EMBL/GenBank/DDBJ databases">
        <title>Genomic Encyclopedia of Type Strains, Phase IV (KMG-IV): sequencing the most valuable type-strain genomes for metagenomic binning, comparative biology and taxonomic classification.</title>
        <authorList>
            <person name="Goeker M."/>
        </authorList>
    </citation>
    <scope>NUCLEOTIDE SEQUENCE [LARGE SCALE GENOMIC DNA]</scope>
    <source>
        <strain evidence="1 2">DSM 19579</strain>
    </source>
</reference>
<evidence type="ECO:0000313" key="2">
    <source>
        <dbReference type="Proteomes" id="UP000246744"/>
    </source>
</evidence>
<name>A0A317Q6N5_9ENTR</name>
<sequence>MSQRIVLIHATPLAVAPINDTFKLLWPEVEVSNLLDGALSVDRAKEATLTPRLYQRIDALVDYALSIDAAAVLFTCSAFGAAIEASAQGKTLPVLKPNEAMFEDALGKGRNIVMLATFGPAVKGMEEEFRELAAARQVDATLTSYVVPGARDALNAGNAHLHNQLIVEAAMQHQHADAILLAHFSMEIAYPQVSSAVSCAVLSSPQSAVNKLKRVMN</sequence>
<dbReference type="RefSeq" id="WP_103792986.1">
    <property type="nucleotide sequence ID" value="NZ_QGTS01000001.1"/>
</dbReference>